<name>A0A1S0TUY0_LOALO</name>
<dbReference type="RefSeq" id="XP_003143665.1">
    <property type="nucleotide sequence ID" value="XM_003143617.1"/>
</dbReference>
<organism evidence="1">
    <name type="scientific">Loa loa</name>
    <name type="common">Eye worm</name>
    <name type="synonym">Filaria loa</name>
    <dbReference type="NCBI Taxonomy" id="7209"/>
    <lineage>
        <taxon>Eukaryota</taxon>
        <taxon>Metazoa</taxon>
        <taxon>Ecdysozoa</taxon>
        <taxon>Nematoda</taxon>
        <taxon>Chromadorea</taxon>
        <taxon>Rhabditida</taxon>
        <taxon>Spirurina</taxon>
        <taxon>Spiruromorpha</taxon>
        <taxon>Filarioidea</taxon>
        <taxon>Onchocercidae</taxon>
        <taxon>Loa</taxon>
    </lineage>
</organism>
<protein>
    <submittedName>
        <fullName evidence="1">Uncharacterized protein</fullName>
    </submittedName>
</protein>
<reference evidence="1" key="1">
    <citation type="submission" date="2012-04" db="EMBL/GenBank/DDBJ databases">
        <title>The Genome Sequence of Loa loa.</title>
        <authorList>
            <consortium name="The Broad Institute Genome Sequencing Platform"/>
            <consortium name="Broad Institute Genome Sequencing Center for Infectious Disease"/>
            <person name="Nutman T.B."/>
            <person name="Fink D.L."/>
            <person name="Russ C."/>
            <person name="Young S."/>
            <person name="Zeng Q."/>
            <person name="Gargeya S."/>
            <person name="Alvarado L."/>
            <person name="Berlin A."/>
            <person name="Chapman S.B."/>
            <person name="Chen Z."/>
            <person name="Freedman E."/>
            <person name="Gellesch M."/>
            <person name="Goldberg J."/>
            <person name="Griggs A."/>
            <person name="Gujja S."/>
            <person name="Heilman E.R."/>
            <person name="Heiman D."/>
            <person name="Howarth C."/>
            <person name="Mehta T."/>
            <person name="Neiman D."/>
            <person name="Pearson M."/>
            <person name="Roberts A."/>
            <person name="Saif S."/>
            <person name="Shea T."/>
            <person name="Shenoy N."/>
            <person name="Sisk P."/>
            <person name="Stolte C."/>
            <person name="Sykes S."/>
            <person name="White J."/>
            <person name="Yandava C."/>
            <person name="Haas B."/>
            <person name="Henn M.R."/>
            <person name="Nusbaum C."/>
            <person name="Birren B."/>
        </authorList>
    </citation>
    <scope>NUCLEOTIDE SEQUENCE [LARGE SCALE GENOMIC DNA]</scope>
</reference>
<dbReference type="InParanoid" id="A0A1S0TUY0"/>
<dbReference type="KEGG" id="loa:LOAG_08085"/>
<dbReference type="AlphaFoldDB" id="A0A1S0TUY0"/>
<sequence>MSGEGRGADLCIVITVLDIEDFSLWASTKIVRGMNWVEIATAGCRVTGTSKSGIASDILAVDGLGSIRRPNVAIGKIINKLEIKQINLPTPTLISRIWDLEKEIKIKTVID</sequence>
<gene>
    <name evidence="1" type="ORF">LOAG_08085</name>
</gene>
<proteinExistence type="predicted"/>
<dbReference type="GeneID" id="9945509"/>
<evidence type="ECO:0000313" key="1">
    <source>
        <dbReference type="EMBL" id="EFO20405.1"/>
    </source>
</evidence>
<accession>A0A1S0TUY0</accession>
<dbReference type="CTD" id="9945509"/>
<dbReference type="EMBL" id="JH712109">
    <property type="protein sequence ID" value="EFO20405.1"/>
    <property type="molecule type" value="Genomic_DNA"/>
</dbReference>